<dbReference type="Proteomes" id="UP000824193">
    <property type="component" value="Unassembled WGS sequence"/>
</dbReference>
<keyword evidence="1" id="KW-0418">Kinase</keyword>
<dbReference type="InterPro" id="IPR014867">
    <property type="entry name" value="Spore_coat_CotH_CotH2/3/7"/>
</dbReference>
<protein>
    <submittedName>
        <fullName evidence="1">CotH kinase family protein</fullName>
    </submittedName>
</protein>
<dbReference type="AlphaFoldDB" id="A0A9D1V692"/>
<gene>
    <name evidence="1" type="ORF">H9865_12135</name>
</gene>
<comment type="caution">
    <text evidence="1">The sequence shown here is derived from an EMBL/GenBank/DDBJ whole genome shotgun (WGS) entry which is preliminary data.</text>
</comment>
<accession>A0A9D1V692</accession>
<sequence length="541" mass="62203">MLILVFCVAALAGIVLFRMRQDAASLLGARLADSQQLADITALPQTSAEGCVLHWNGQVLPYDSAREAYCLPQPLDGSTTGNLSTTWGSVYLPADQWADGRREAMAGDETLDVYVSDGKRWCRLEVYLSGLPAMIIHTEHSEPFQLDPEVVGQTMAKLPLAYNFGSITVLWPEGNTRMQTQTSGVEWHWRGNANLFAQKKSYRLNLLDEKGQDVNLDLLGLGEENGWVLVNFSTDCTRLRDKVATELWNELAATAEHDPAGARMEYVELYLDDTYMGVYGLCRSVSRKSMELSRQDVMYKWRQATGIADEEFDRLESEQSTKWLNRLEVVWPNVWEPGVWEPLRSYVNTLYRGEPVRWEDIESLVNIDNLIDIALYKQYICAVDNLMQNQYLIYRSSEEQFYRLPWDLNYSFGDTYDAYLPLDHTTLALPDLELDALYSADPERTRQLVAERWEELRETVFRLDRLEESFRTEQEVLTSSGAWARDYRLWGEDGAYKGLSEHRSLGLEETLEFMEQRLAFLDEYMADYTPADREAFDVLPK</sequence>
<evidence type="ECO:0000313" key="2">
    <source>
        <dbReference type="Proteomes" id="UP000824193"/>
    </source>
</evidence>
<reference evidence="1" key="2">
    <citation type="submission" date="2021-04" db="EMBL/GenBank/DDBJ databases">
        <authorList>
            <person name="Gilroy R."/>
        </authorList>
    </citation>
    <scope>NUCLEOTIDE SEQUENCE</scope>
    <source>
        <strain evidence="1">2239</strain>
    </source>
</reference>
<organism evidence="1 2">
    <name type="scientific">Candidatus Allofournierella pullicola</name>
    <dbReference type="NCBI Taxonomy" id="2838596"/>
    <lineage>
        <taxon>Bacteria</taxon>
        <taxon>Bacillati</taxon>
        <taxon>Bacillota</taxon>
        <taxon>Clostridia</taxon>
        <taxon>Eubacteriales</taxon>
        <taxon>Oscillospiraceae</taxon>
        <taxon>Allofournierella</taxon>
    </lineage>
</organism>
<proteinExistence type="predicted"/>
<dbReference type="GO" id="GO:0016301">
    <property type="term" value="F:kinase activity"/>
    <property type="evidence" value="ECO:0007669"/>
    <property type="project" value="UniProtKB-KW"/>
</dbReference>
<reference evidence="1" key="1">
    <citation type="journal article" date="2021" name="PeerJ">
        <title>Extensive microbial diversity within the chicken gut microbiome revealed by metagenomics and culture.</title>
        <authorList>
            <person name="Gilroy R."/>
            <person name="Ravi A."/>
            <person name="Getino M."/>
            <person name="Pursley I."/>
            <person name="Horton D.L."/>
            <person name="Alikhan N.F."/>
            <person name="Baker D."/>
            <person name="Gharbi K."/>
            <person name="Hall N."/>
            <person name="Watson M."/>
            <person name="Adriaenssens E.M."/>
            <person name="Foster-Nyarko E."/>
            <person name="Jarju S."/>
            <person name="Secka A."/>
            <person name="Antonio M."/>
            <person name="Oren A."/>
            <person name="Chaudhuri R.R."/>
            <person name="La Ragione R."/>
            <person name="Hildebrand F."/>
            <person name="Pallen M.J."/>
        </authorList>
    </citation>
    <scope>NUCLEOTIDE SEQUENCE</scope>
    <source>
        <strain evidence="1">2239</strain>
    </source>
</reference>
<dbReference type="EMBL" id="DXFW01000040">
    <property type="protein sequence ID" value="HIX06827.1"/>
    <property type="molecule type" value="Genomic_DNA"/>
</dbReference>
<keyword evidence="1" id="KW-0808">Transferase</keyword>
<dbReference type="Pfam" id="PF08757">
    <property type="entry name" value="CotH"/>
    <property type="match status" value="1"/>
</dbReference>
<name>A0A9D1V692_9FIRM</name>
<evidence type="ECO:0000313" key="1">
    <source>
        <dbReference type="EMBL" id="HIX06827.1"/>
    </source>
</evidence>